<dbReference type="RefSeq" id="WP_233731592.1">
    <property type="nucleotide sequence ID" value="NZ_JAJVCN010000004.1"/>
</dbReference>
<proteinExistence type="predicted"/>
<gene>
    <name evidence="2" type="ORF">LWC34_46155</name>
</gene>
<dbReference type="PANTHER" id="PTHR37305:SF1">
    <property type="entry name" value="MEMBRANE PROTEIN"/>
    <property type="match status" value="1"/>
</dbReference>
<dbReference type="Proteomes" id="UP001521150">
    <property type="component" value="Unassembled WGS sequence"/>
</dbReference>
<keyword evidence="1" id="KW-0812">Transmembrane</keyword>
<keyword evidence="1" id="KW-1133">Transmembrane helix</keyword>
<sequence length="277" mass="28575">MITVELHKLILRPRVWLSVALLCGLPAIVAVFLATTDIAPPPGQGSAFLSAVLTNGSLYPAAALALVLPVFLPLAVAVIAGDSIAGEASTGTLRYLLVRPVGRTKLLLAKLIALAAFVLGAVVLVVLSSYLIGTSLFGTGAEAIGGQTGAAVTSLSGASLEPVDVALRMAGAVGYIVLSMLGFGSIALFLSTLTSSALGAALGALAVLVTSSVLEALEAATVIKPYLPTHYWLSWIDFFRDPILWRNIESGVTLQLVYIGLLFAAAWANFATKDITS</sequence>
<reference evidence="2 3" key="1">
    <citation type="submission" date="2021-12" db="EMBL/GenBank/DDBJ databases">
        <title>Genome sequence of Kibdelosporangium philippinense ATCC 49844.</title>
        <authorList>
            <person name="Fedorov E.A."/>
            <person name="Omeragic M."/>
            <person name="Shalygina K.F."/>
            <person name="Maclea K.S."/>
        </authorList>
    </citation>
    <scope>NUCLEOTIDE SEQUENCE [LARGE SCALE GENOMIC DNA]</scope>
    <source>
        <strain evidence="2 3">ATCC 49844</strain>
    </source>
</reference>
<evidence type="ECO:0000313" key="3">
    <source>
        <dbReference type="Proteomes" id="UP001521150"/>
    </source>
</evidence>
<protein>
    <submittedName>
        <fullName evidence="2">ABC transporter permease subunit</fullName>
    </submittedName>
</protein>
<organism evidence="2 3">
    <name type="scientific">Kibdelosporangium philippinense</name>
    <dbReference type="NCBI Taxonomy" id="211113"/>
    <lineage>
        <taxon>Bacteria</taxon>
        <taxon>Bacillati</taxon>
        <taxon>Actinomycetota</taxon>
        <taxon>Actinomycetes</taxon>
        <taxon>Pseudonocardiales</taxon>
        <taxon>Pseudonocardiaceae</taxon>
        <taxon>Kibdelosporangium</taxon>
    </lineage>
</organism>
<accession>A0ABS8ZSC5</accession>
<feature type="transmembrane region" description="Helical" evidence="1">
    <location>
        <begin position="252"/>
        <end position="271"/>
    </location>
</feature>
<keyword evidence="3" id="KW-1185">Reference proteome</keyword>
<feature type="transmembrane region" description="Helical" evidence="1">
    <location>
        <begin position="15"/>
        <end position="38"/>
    </location>
</feature>
<feature type="transmembrane region" description="Helical" evidence="1">
    <location>
        <begin position="197"/>
        <end position="217"/>
    </location>
</feature>
<dbReference type="PANTHER" id="PTHR37305">
    <property type="entry name" value="INTEGRAL MEMBRANE PROTEIN-RELATED"/>
    <property type="match status" value="1"/>
</dbReference>
<comment type="caution">
    <text evidence="2">The sequence shown here is derived from an EMBL/GenBank/DDBJ whole genome shotgun (WGS) entry which is preliminary data.</text>
</comment>
<dbReference type="EMBL" id="JAJVCN010000004">
    <property type="protein sequence ID" value="MCE7010138.1"/>
    <property type="molecule type" value="Genomic_DNA"/>
</dbReference>
<name>A0ABS8ZSC5_9PSEU</name>
<dbReference type="Pfam" id="PF12679">
    <property type="entry name" value="ABC2_membrane_2"/>
    <property type="match status" value="1"/>
</dbReference>
<feature type="transmembrane region" description="Helical" evidence="1">
    <location>
        <begin position="165"/>
        <end position="190"/>
    </location>
</feature>
<feature type="transmembrane region" description="Helical" evidence="1">
    <location>
        <begin position="106"/>
        <end position="132"/>
    </location>
</feature>
<keyword evidence="1" id="KW-0472">Membrane</keyword>
<evidence type="ECO:0000256" key="1">
    <source>
        <dbReference type="SAM" id="Phobius"/>
    </source>
</evidence>
<evidence type="ECO:0000313" key="2">
    <source>
        <dbReference type="EMBL" id="MCE7010138.1"/>
    </source>
</evidence>
<feature type="transmembrane region" description="Helical" evidence="1">
    <location>
        <begin position="58"/>
        <end position="85"/>
    </location>
</feature>